<sequence length="43" mass="4900">MDDIQRKQIFISPLSLGINVHPGRRSTGVQLTKKMNHFIVIPI</sequence>
<dbReference type="EMBL" id="CP014639">
    <property type="protein sequence ID" value="ANH79131.1"/>
    <property type="molecule type" value="Genomic_DNA"/>
</dbReference>
<evidence type="ECO:0000313" key="2">
    <source>
        <dbReference type="Proteomes" id="UP000078162"/>
    </source>
</evidence>
<gene>
    <name evidence="1" type="ORF">Cs308_0961</name>
</gene>
<keyword evidence="2" id="KW-1185">Reference proteome</keyword>
<reference evidence="1 2" key="1">
    <citation type="submission" date="2016-03" db="EMBL/GenBank/DDBJ databases">
        <title>Culture-independent genomics supports pathogen discovery for uncultivable bacteria within the genus Chlamydia.</title>
        <authorList>
            <person name="Taylor-Brown A."/>
            <person name="Bachmann N.L."/>
            <person name="Borel N."/>
            <person name="Polkinghorne A."/>
        </authorList>
    </citation>
    <scope>NUCLEOTIDE SEQUENCE [LARGE SCALE GENOMIC DNA]</scope>
    <source>
        <strain evidence="1 2">2742-308</strain>
    </source>
</reference>
<dbReference type="Proteomes" id="UP000078162">
    <property type="component" value="Chromosome"/>
</dbReference>
<dbReference type="KEGG" id="csaz:Cs308_0961"/>
<proteinExistence type="predicted"/>
<evidence type="ECO:0000313" key="1">
    <source>
        <dbReference type="EMBL" id="ANH79131.1"/>
    </source>
</evidence>
<accession>A0A1A9HXG5</accession>
<name>A0A1A9HXG5_9CHLA</name>
<dbReference type="PATRIC" id="fig|1806891.3.peg.954"/>
<organism evidence="1 2">
    <name type="scientific">Candidatus Chlamydia sanziniae</name>
    <dbReference type="NCBI Taxonomy" id="1806891"/>
    <lineage>
        <taxon>Bacteria</taxon>
        <taxon>Pseudomonadati</taxon>
        <taxon>Chlamydiota</taxon>
        <taxon>Chlamydiia</taxon>
        <taxon>Chlamydiales</taxon>
        <taxon>Chlamydiaceae</taxon>
        <taxon>Chlamydia/Chlamydophila group</taxon>
        <taxon>Chlamydia</taxon>
    </lineage>
</organism>
<dbReference type="AlphaFoldDB" id="A0A1A9HXG5"/>
<protein>
    <submittedName>
        <fullName evidence="1">Uncharacterized protein</fullName>
    </submittedName>
</protein>